<name>A0ABS1R0C6_9SPHI</name>
<sequence>MTASLAAYISDKITVTDEELNTILSYFRLIKLKKDEVLLSHGEASQRTFFVNKGCVRIFFINNEGQESTRYFAFENQFATALVSFITSDPSEELIQAVESSEVFYITHKNFFYLLETIPQWGKFYRIYLEMAYVNNTNRLMSFLTQDATERYRLLLAENPTVVRRLSNKMVASYLNMSQETLSRLKSKL</sequence>
<reference evidence="2 3" key="1">
    <citation type="submission" date="2021-01" db="EMBL/GenBank/DDBJ databases">
        <title>C459-1 draft genome sequence.</title>
        <authorList>
            <person name="Zhang X.-F."/>
        </authorList>
    </citation>
    <scope>NUCLEOTIDE SEQUENCE [LARGE SCALE GENOMIC DNA]</scope>
    <source>
        <strain evidence="3">C459-1</strain>
    </source>
</reference>
<dbReference type="InterPro" id="IPR018490">
    <property type="entry name" value="cNMP-bd_dom_sf"/>
</dbReference>
<dbReference type="Proteomes" id="UP000625283">
    <property type="component" value="Unassembled WGS sequence"/>
</dbReference>
<dbReference type="RefSeq" id="WP_202101165.1">
    <property type="nucleotide sequence ID" value="NZ_JAERTY010000001.1"/>
</dbReference>
<dbReference type="InterPro" id="IPR014710">
    <property type="entry name" value="RmlC-like_jellyroll"/>
</dbReference>
<proteinExistence type="predicted"/>
<evidence type="ECO:0000259" key="1">
    <source>
        <dbReference type="PROSITE" id="PS50042"/>
    </source>
</evidence>
<dbReference type="PROSITE" id="PS50042">
    <property type="entry name" value="CNMP_BINDING_3"/>
    <property type="match status" value="1"/>
</dbReference>
<dbReference type="Gene3D" id="2.60.120.10">
    <property type="entry name" value="Jelly Rolls"/>
    <property type="match status" value="1"/>
</dbReference>
<feature type="domain" description="Cyclic nucleotide-binding" evidence="1">
    <location>
        <begin position="15"/>
        <end position="115"/>
    </location>
</feature>
<organism evidence="2 3">
    <name type="scientific">Sphingobacterium faecale</name>
    <dbReference type="NCBI Taxonomy" id="2803775"/>
    <lineage>
        <taxon>Bacteria</taxon>
        <taxon>Pseudomonadati</taxon>
        <taxon>Bacteroidota</taxon>
        <taxon>Sphingobacteriia</taxon>
        <taxon>Sphingobacteriales</taxon>
        <taxon>Sphingobacteriaceae</taxon>
        <taxon>Sphingobacterium</taxon>
    </lineage>
</organism>
<dbReference type="EMBL" id="JAERTY010000001">
    <property type="protein sequence ID" value="MBL1407351.1"/>
    <property type="molecule type" value="Genomic_DNA"/>
</dbReference>
<protein>
    <submittedName>
        <fullName evidence="2">Crp/Fnr family transcriptional regulator</fullName>
    </submittedName>
</protein>
<dbReference type="CDD" id="cd00038">
    <property type="entry name" value="CAP_ED"/>
    <property type="match status" value="1"/>
</dbReference>
<dbReference type="SUPFAM" id="SSF51206">
    <property type="entry name" value="cAMP-binding domain-like"/>
    <property type="match status" value="1"/>
</dbReference>
<dbReference type="Pfam" id="PF00027">
    <property type="entry name" value="cNMP_binding"/>
    <property type="match status" value="1"/>
</dbReference>
<comment type="caution">
    <text evidence="2">The sequence shown here is derived from an EMBL/GenBank/DDBJ whole genome shotgun (WGS) entry which is preliminary data.</text>
</comment>
<keyword evidence="3" id="KW-1185">Reference proteome</keyword>
<evidence type="ECO:0000313" key="2">
    <source>
        <dbReference type="EMBL" id="MBL1407351.1"/>
    </source>
</evidence>
<gene>
    <name evidence="2" type="ORF">JKG61_01165</name>
</gene>
<dbReference type="InterPro" id="IPR000595">
    <property type="entry name" value="cNMP-bd_dom"/>
</dbReference>
<evidence type="ECO:0000313" key="3">
    <source>
        <dbReference type="Proteomes" id="UP000625283"/>
    </source>
</evidence>
<accession>A0ABS1R0C6</accession>